<evidence type="ECO:0000313" key="2">
    <source>
        <dbReference type="EMBL" id="RZT66106.1"/>
    </source>
</evidence>
<sequence length="167" mass="17681">MDDADGVPAGVESGTRDDGHDTAATLIALTRLVSLWSTIDYQQSIAAASHVRLDPSAVRALYVLGREGGTATPSQVAAELRLSRPSTSKILGRLSDAGLMQRAPSTRDRRSVSVSLTPLGESRFAELFGAGISMIDTATAAWDPADRRALNQLLPRLITSLISTPPQ</sequence>
<dbReference type="PANTHER" id="PTHR33164">
    <property type="entry name" value="TRANSCRIPTIONAL REGULATOR, MARR FAMILY"/>
    <property type="match status" value="1"/>
</dbReference>
<reference evidence="2 3" key="1">
    <citation type="journal article" date="2015" name="Stand. Genomic Sci.">
        <title>Genomic Encyclopedia of Bacterial and Archaeal Type Strains, Phase III: the genomes of soil and plant-associated and newly described type strains.</title>
        <authorList>
            <person name="Whitman W.B."/>
            <person name="Woyke T."/>
            <person name="Klenk H.P."/>
            <person name="Zhou Y."/>
            <person name="Lilburn T.G."/>
            <person name="Beck B.J."/>
            <person name="De Vos P."/>
            <person name="Vandamme P."/>
            <person name="Eisen J.A."/>
            <person name="Garrity G."/>
            <person name="Hugenholtz P."/>
            <person name="Kyrpides N.C."/>
        </authorList>
    </citation>
    <scope>NUCLEOTIDE SEQUENCE [LARGE SCALE GENOMIC DNA]</scope>
    <source>
        <strain evidence="2 3">RF6</strain>
    </source>
</reference>
<protein>
    <submittedName>
        <fullName evidence="2">DNA-binding MarR family transcriptional regulator</fullName>
    </submittedName>
</protein>
<dbReference type="InterPro" id="IPR000835">
    <property type="entry name" value="HTH_MarR-typ"/>
</dbReference>
<keyword evidence="2" id="KW-0238">DNA-binding</keyword>
<dbReference type="GO" id="GO:0003700">
    <property type="term" value="F:DNA-binding transcription factor activity"/>
    <property type="evidence" value="ECO:0007669"/>
    <property type="project" value="InterPro"/>
</dbReference>
<proteinExistence type="predicted"/>
<dbReference type="Pfam" id="PF12802">
    <property type="entry name" value="MarR_2"/>
    <property type="match status" value="1"/>
</dbReference>
<dbReference type="PRINTS" id="PR00598">
    <property type="entry name" value="HTHMARR"/>
</dbReference>
<dbReference type="AlphaFoldDB" id="A0A4Q7TY23"/>
<gene>
    <name evidence="2" type="ORF">EV139_1532</name>
</gene>
<dbReference type="SMART" id="SM00347">
    <property type="entry name" value="HTH_MARR"/>
    <property type="match status" value="1"/>
</dbReference>
<feature type="domain" description="HTH marR-type" evidence="1">
    <location>
        <begin position="19"/>
        <end position="159"/>
    </location>
</feature>
<dbReference type="InterPro" id="IPR036388">
    <property type="entry name" value="WH-like_DNA-bd_sf"/>
</dbReference>
<dbReference type="PANTHER" id="PTHR33164:SF104">
    <property type="entry name" value="TRANSCRIPTIONAL REGULATORY PROTEIN"/>
    <property type="match status" value="1"/>
</dbReference>
<evidence type="ECO:0000259" key="1">
    <source>
        <dbReference type="PROSITE" id="PS50995"/>
    </source>
</evidence>
<comment type="caution">
    <text evidence="2">The sequence shown here is derived from an EMBL/GenBank/DDBJ whole genome shotgun (WGS) entry which is preliminary data.</text>
</comment>
<dbReference type="InterPro" id="IPR039422">
    <property type="entry name" value="MarR/SlyA-like"/>
</dbReference>
<keyword evidence="3" id="KW-1185">Reference proteome</keyword>
<dbReference type="Proteomes" id="UP000291832">
    <property type="component" value="Unassembled WGS sequence"/>
</dbReference>
<dbReference type="InterPro" id="IPR036390">
    <property type="entry name" value="WH_DNA-bd_sf"/>
</dbReference>
<dbReference type="GO" id="GO:0003677">
    <property type="term" value="F:DNA binding"/>
    <property type="evidence" value="ECO:0007669"/>
    <property type="project" value="UniProtKB-KW"/>
</dbReference>
<name>A0A4Q7TY23_9MICO</name>
<dbReference type="EMBL" id="SHKI01000004">
    <property type="protein sequence ID" value="RZT66106.1"/>
    <property type="molecule type" value="Genomic_DNA"/>
</dbReference>
<dbReference type="Gene3D" id="1.10.10.10">
    <property type="entry name" value="Winged helix-like DNA-binding domain superfamily/Winged helix DNA-binding domain"/>
    <property type="match status" value="1"/>
</dbReference>
<dbReference type="PROSITE" id="PS50995">
    <property type="entry name" value="HTH_MARR_2"/>
    <property type="match status" value="1"/>
</dbReference>
<accession>A0A4Q7TY23</accession>
<dbReference type="SUPFAM" id="SSF46785">
    <property type="entry name" value="Winged helix' DNA-binding domain"/>
    <property type="match status" value="1"/>
</dbReference>
<evidence type="ECO:0000313" key="3">
    <source>
        <dbReference type="Proteomes" id="UP000291832"/>
    </source>
</evidence>
<dbReference type="GO" id="GO:0006950">
    <property type="term" value="P:response to stress"/>
    <property type="evidence" value="ECO:0007669"/>
    <property type="project" value="TreeGrafter"/>
</dbReference>
<dbReference type="OrthoDB" id="5065656at2"/>
<organism evidence="2 3">
    <name type="scientific">Leucobacter luti</name>
    <dbReference type="NCBI Taxonomy" id="340320"/>
    <lineage>
        <taxon>Bacteria</taxon>
        <taxon>Bacillati</taxon>
        <taxon>Actinomycetota</taxon>
        <taxon>Actinomycetes</taxon>
        <taxon>Micrococcales</taxon>
        <taxon>Microbacteriaceae</taxon>
        <taxon>Leucobacter</taxon>
    </lineage>
</organism>
<dbReference type="RefSeq" id="WP_130453726.1">
    <property type="nucleotide sequence ID" value="NZ_QYAG01000001.1"/>
</dbReference>